<evidence type="ECO:0000259" key="4">
    <source>
        <dbReference type="SMART" id="SM00967"/>
    </source>
</evidence>
<dbReference type="GO" id="GO:0005737">
    <property type="term" value="C:cytoplasm"/>
    <property type="evidence" value="ECO:0007669"/>
    <property type="project" value="UniProtKB-ARBA"/>
</dbReference>
<feature type="domain" description="RNA 2-O ribose methyltransferase substrate binding" evidence="4">
    <location>
        <begin position="31"/>
        <end position="100"/>
    </location>
</feature>
<gene>
    <name evidence="5" type="ORF">CR205_01300</name>
</gene>
<protein>
    <submittedName>
        <fullName evidence="5">RNA methyltransferase</fullName>
    </submittedName>
</protein>
<dbReference type="Gene3D" id="3.30.1330.30">
    <property type="match status" value="1"/>
</dbReference>
<dbReference type="GO" id="GO:0006396">
    <property type="term" value="P:RNA processing"/>
    <property type="evidence" value="ECO:0007669"/>
    <property type="project" value="InterPro"/>
</dbReference>
<evidence type="ECO:0000313" key="5">
    <source>
        <dbReference type="EMBL" id="PYZ97271.1"/>
    </source>
</evidence>
<dbReference type="Proteomes" id="UP000248066">
    <property type="component" value="Unassembled WGS sequence"/>
</dbReference>
<evidence type="ECO:0000256" key="1">
    <source>
        <dbReference type="ARBA" id="ARBA00007228"/>
    </source>
</evidence>
<dbReference type="SUPFAM" id="SSF55315">
    <property type="entry name" value="L30e-like"/>
    <property type="match status" value="1"/>
</dbReference>
<dbReference type="Pfam" id="PF00588">
    <property type="entry name" value="SpoU_methylase"/>
    <property type="match status" value="1"/>
</dbReference>
<accession>A0A2W0H8L5</accession>
<dbReference type="InterPro" id="IPR029064">
    <property type="entry name" value="Ribosomal_eL30-like_sf"/>
</dbReference>
<dbReference type="PANTHER" id="PTHR43191:SF2">
    <property type="entry name" value="RRNA METHYLTRANSFERASE 3, MITOCHONDRIAL"/>
    <property type="match status" value="1"/>
</dbReference>
<keyword evidence="6" id="KW-1185">Reference proteome</keyword>
<comment type="similarity">
    <text evidence="1">Belongs to the class IV-like SAM-binding methyltransferase superfamily. RNA methyltransferase TrmH family.</text>
</comment>
<dbReference type="SMART" id="SM00967">
    <property type="entry name" value="SpoU_sub_bind"/>
    <property type="match status" value="1"/>
</dbReference>
<evidence type="ECO:0000256" key="3">
    <source>
        <dbReference type="ARBA" id="ARBA00022679"/>
    </source>
</evidence>
<dbReference type="InterPro" id="IPR013123">
    <property type="entry name" value="SpoU_subst-bd"/>
</dbReference>
<dbReference type="PANTHER" id="PTHR43191">
    <property type="entry name" value="RRNA METHYLTRANSFERASE 3"/>
    <property type="match status" value="1"/>
</dbReference>
<dbReference type="SUPFAM" id="SSF75217">
    <property type="entry name" value="alpha/beta knot"/>
    <property type="match status" value="1"/>
</dbReference>
<dbReference type="GO" id="GO:0003723">
    <property type="term" value="F:RNA binding"/>
    <property type="evidence" value="ECO:0007669"/>
    <property type="project" value="InterPro"/>
</dbReference>
<dbReference type="InterPro" id="IPR029026">
    <property type="entry name" value="tRNA_m1G_MTases_N"/>
</dbReference>
<dbReference type="RefSeq" id="WP_110516181.1">
    <property type="nucleotide sequence ID" value="NZ_PDOF01000001.1"/>
</dbReference>
<comment type="caution">
    <text evidence="5">The sequence shown here is derived from an EMBL/GenBank/DDBJ whole genome shotgun (WGS) entry which is preliminary data.</text>
</comment>
<dbReference type="InterPro" id="IPR029028">
    <property type="entry name" value="Alpha/beta_knot_MTases"/>
</dbReference>
<dbReference type="AlphaFoldDB" id="A0A2W0H8L5"/>
<dbReference type="Pfam" id="PF22435">
    <property type="entry name" value="MRM3-like_sub_bind"/>
    <property type="match status" value="1"/>
</dbReference>
<dbReference type="GO" id="GO:0032259">
    <property type="term" value="P:methylation"/>
    <property type="evidence" value="ECO:0007669"/>
    <property type="project" value="UniProtKB-KW"/>
</dbReference>
<name>A0A2W0H8L5_9BACI</name>
<dbReference type="InterPro" id="IPR051259">
    <property type="entry name" value="rRNA_Methyltransferase"/>
</dbReference>
<evidence type="ECO:0000313" key="6">
    <source>
        <dbReference type="Proteomes" id="UP000248066"/>
    </source>
</evidence>
<dbReference type="GO" id="GO:0008173">
    <property type="term" value="F:RNA methyltransferase activity"/>
    <property type="evidence" value="ECO:0007669"/>
    <property type="project" value="InterPro"/>
</dbReference>
<organism evidence="5 6">
    <name type="scientific">Alteribacter lacisalsi</name>
    <dbReference type="NCBI Taxonomy" id="2045244"/>
    <lineage>
        <taxon>Bacteria</taxon>
        <taxon>Bacillati</taxon>
        <taxon>Bacillota</taxon>
        <taxon>Bacilli</taxon>
        <taxon>Bacillales</taxon>
        <taxon>Bacillaceae</taxon>
        <taxon>Alteribacter</taxon>
    </lineage>
</organism>
<keyword evidence="3 5" id="KW-0808">Transferase</keyword>
<reference evidence="5 6" key="1">
    <citation type="submission" date="2017-10" db="EMBL/GenBank/DDBJ databases">
        <title>Bacillus sp. nov., a halophilic bacterium isolated from a Yangshapao Lake.</title>
        <authorList>
            <person name="Wang H."/>
        </authorList>
    </citation>
    <scope>NUCLEOTIDE SEQUENCE [LARGE SCALE GENOMIC DNA]</scope>
    <source>
        <strain evidence="5 6">YSP-3</strain>
    </source>
</reference>
<dbReference type="OrthoDB" id="9794400at2"/>
<dbReference type="CDD" id="cd18095">
    <property type="entry name" value="SpoU-like_rRNA-MTase"/>
    <property type="match status" value="1"/>
</dbReference>
<evidence type="ECO:0000256" key="2">
    <source>
        <dbReference type="ARBA" id="ARBA00022603"/>
    </source>
</evidence>
<dbReference type="Gene3D" id="3.40.1280.10">
    <property type="match status" value="1"/>
</dbReference>
<sequence length="251" mass="27846">MERIESPKNGKVKAWKKLHTKRGREKSGLFFIEGRHLIEEALKANVPFKELIIREDEEMPKEWKAADVKPVEVTSRVMKEICDTETPQGFAAICELPENRNIPLEKGQFLLLDRIQDPGNLGTIIRTAHAAGISGLILSEGTADPYNSKVLRSTQGSVFHMPVQKMDLAEAVTLCQENKVPVFGTSLQGSTYSAIEPQQDFALILGNEGQGIEEDLLSQTDQNVYIPLYGDAESLNVSVACGILVYHLKQV</sequence>
<dbReference type="InterPro" id="IPR001537">
    <property type="entry name" value="SpoU_MeTrfase"/>
</dbReference>
<keyword evidence="2 5" id="KW-0489">Methyltransferase</keyword>
<dbReference type="InterPro" id="IPR053888">
    <property type="entry name" value="MRM3-like_sub_bind"/>
</dbReference>
<dbReference type="EMBL" id="PDOF01000001">
    <property type="protein sequence ID" value="PYZ97271.1"/>
    <property type="molecule type" value="Genomic_DNA"/>
</dbReference>
<proteinExistence type="inferred from homology"/>